<evidence type="ECO:0000259" key="5">
    <source>
        <dbReference type="Pfam" id="PF25881"/>
    </source>
</evidence>
<evidence type="ECO:0000256" key="4">
    <source>
        <dbReference type="SAM" id="SignalP"/>
    </source>
</evidence>
<evidence type="ECO:0000256" key="2">
    <source>
        <dbReference type="ARBA" id="ARBA00023054"/>
    </source>
</evidence>
<accession>A0A7S7SMJ2</accession>
<evidence type="ECO:0000313" key="6">
    <source>
        <dbReference type="EMBL" id="QOY89526.1"/>
    </source>
</evidence>
<dbReference type="Gene3D" id="2.40.50.100">
    <property type="match status" value="2"/>
</dbReference>
<feature type="chain" id="PRO_5032995697" evidence="4">
    <location>
        <begin position="30"/>
        <end position="344"/>
    </location>
</feature>
<proteinExistence type="predicted"/>
<dbReference type="NCBIfam" id="TIGR02971">
    <property type="entry name" value="heterocyst_DevB"/>
    <property type="match status" value="1"/>
</dbReference>
<evidence type="ECO:0000256" key="3">
    <source>
        <dbReference type="SAM" id="Coils"/>
    </source>
</evidence>
<keyword evidence="4" id="KW-0732">Signal</keyword>
<evidence type="ECO:0000256" key="1">
    <source>
        <dbReference type="ARBA" id="ARBA00004196"/>
    </source>
</evidence>
<dbReference type="KEGG" id="pfer:IRI77_06120"/>
<protein>
    <submittedName>
        <fullName evidence="6">Efflux RND transporter periplasmic adaptor subunit</fullName>
    </submittedName>
</protein>
<comment type="subcellular location">
    <subcellularLocation>
        <location evidence="1">Cell envelope</location>
    </subcellularLocation>
</comment>
<gene>
    <name evidence="6" type="ORF">IRI77_06120</name>
</gene>
<reference evidence="6 7" key="1">
    <citation type="submission" date="2020-10" db="EMBL/GenBank/DDBJ databases">
        <title>Complete genome sequence of Paludibaculum fermentans P105T, a facultatively anaerobic acidobacterium capable of dissimilatory Fe(III) reduction.</title>
        <authorList>
            <person name="Dedysh S.N."/>
            <person name="Beletsky A.V."/>
            <person name="Kulichevskaya I.S."/>
            <person name="Mardanov A.V."/>
            <person name="Ravin N.V."/>
        </authorList>
    </citation>
    <scope>NUCLEOTIDE SEQUENCE [LARGE SCALE GENOMIC DNA]</scope>
    <source>
        <strain evidence="6 7">P105</strain>
    </source>
</reference>
<dbReference type="EMBL" id="CP063849">
    <property type="protein sequence ID" value="QOY89526.1"/>
    <property type="molecule type" value="Genomic_DNA"/>
</dbReference>
<dbReference type="AlphaFoldDB" id="A0A7S7SMJ2"/>
<keyword evidence="7" id="KW-1185">Reference proteome</keyword>
<dbReference type="InterPro" id="IPR050465">
    <property type="entry name" value="UPF0194_transport"/>
</dbReference>
<evidence type="ECO:0000313" key="7">
    <source>
        <dbReference type="Proteomes" id="UP000593892"/>
    </source>
</evidence>
<sequence length="344" mass="37787">MKKTWSVVTILLAGAAVALTISSRRQVQAAPANVPAAAAKQGNFISAAGRVEPAGEEIKVGSEMDGKLARVVVEEGDSVKRGQVLAVLTNSDYQARVELAKATVSERRASLDRLRNGAREEEKRESEAQLREAMAQMQTALSERDRRQTLLDRGAISRSEYDLTARDYETARARVDAARERLAVVRQQSRVEDIRRAEAELAQSEANVAESQALLEKTYVRSPIDGRVLRKYRKSGESVSGKGDTPIVSLGDLDRLRVRVDVDEVDVAKLHVGQSAWVTADAYSGRKFTGKVVRIGQALGRKNVRTDEPSERVDTKILETLVELDAGQQLPVGLRVDAFLEVQK</sequence>
<dbReference type="Gene3D" id="2.40.30.170">
    <property type="match status" value="1"/>
</dbReference>
<dbReference type="PANTHER" id="PTHR32347">
    <property type="entry name" value="EFFLUX SYSTEM COMPONENT YKNX-RELATED"/>
    <property type="match status" value="1"/>
</dbReference>
<feature type="coiled-coil region" evidence="3">
    <location>
        <begin position="111"/>
        <end position="143"/>
    </location>
</feature>
<keyword evidence="2 3" id="KW-0175">Coiled coil</keyword>
<dbReference type="RefSeq" id="WP_194451188.1">
    <property type="nucleotide sequence ID" value="NZ_CP063849.1"/>
</dbReference>
<dbReference type="InterPro" id="IPR059052">
    <property type="entry name" value="HH_YbhG-like"/>
</dbReference>
<feature type="coiled-coil region" evidence="3">
    <location>
        <begin position="168"/>
        <end position="214"/>
    </location>
</feature>
<dbReference type="GO" id="GO:0030313">
    <property type="term" value="C:cell envelope"/>
    <property type="evidence" value="ECO:0007669"/>
    <property type="project" value="UniProtKB-SubCell"/>
</dbReference>
<dbReference type="Proteomes" id="UP000593892">
    <property type="component" value="Chromosome"/>
</dbReference>
<dbReference type="Gene3D" id="1.10.287.470">
    <property type="entry name" value="Helix hairpin bin"/>
    <property type="match status" value="2"/>
</dbReference>
<dbReference type="SUPFAM" id="SSF111369">
    <property type="entry name" value="HlyD-like secretion proteins"/>
    <property type="match status" value="3"/>
</dbReference>
<organism evidence="6 7">
    <name type="scientific">Paludibaculum fermentans</name>
    <dbReference type="NCBI Taxonomy" id="1473598"/>
    <lineage>
        <taxon>Bacteria</taxon>
        <taxon>Pseudomonadati</taxon>
        <taxon>Acidobacteriota</taxon>
        <taxon>Terriglobia</taxon>
        <taxon>Bryobacterales</taxon>
        <taxon>Bryobacteraceae</taxon>
        <taxon>Paludibaculum</taxon>
    </lineage>
</organism>
<feature type="domain" description="YbhG-like alpha-helical hairpin" evidence="5">
    <location>
        <begin position="89"/>
        <end position="212"/>
    </location>
</feature>
<dbReference type="Pfam" id="PF25881">
    <property type="entry name" value="HH_YBHG"/>
    <property type="match status" value="1"/>
</dbReference>
<name>A0A7S7SMJ2_PALFE</name>
<dbReference type="InterPro" id="IPR014315">
    <property type="entry name" value="ABC_heterocyst_DevB"/>
</dbReference>
<feature type="signal peptide" evidence="4">
    <location>
        <begin position="1"/>
        <end position="29"/>
    </location>
</feature>